<evidence type="ECO:0000313" key="1">
    <source>
        <dbReference type="EMBL" id="ONM43202.1"/>
    </source>
</evidence>
<dbReference type="EMBL" id="MUBC01000033">
    <property type="protein sequence ID" value="ONM43202.1"/>
    <property type="molecule type" value="Genomic_DNA"/>
</dbReference>
<comment type="caution">
    <text evidence="1">The sequence shown here is derived from an EMBL/GenBank/DDBJ whole genome shotgun (WGS) entry which is preliminary data.</text>
</comment>
<protein>
    <submittedName>
        <fullName evidence="1">Uncharacterized protein</fullName>
    </submittedName>
</protein>
<accession>A0A1S8DEZ5</accession>
<dbReference type="AlphaFoldDB" id="A0A1S8DEZ5"/>
<dbReference type="Proteomes" id="UP000242847">
    <property type="component" value="Unassembled WGS sequence"/>
</dbReference>
<evidence type="ECO:0000313" key="2">
    <source>
        <dbReference type="Proteomes" id="UP000242847"/>
    </source>
</evidence>
<keyword evidence="2" id="KW-1185">Reference proteome</keyword>
<name>A0A1S8DEZ5_9GAMM</name>
<dbReference type="STRING" id="254161.SAMN05216256_10368"/>
<reference evidence="1 2" key="1">
    <citation type="submission" date="2017-01" db="EMBL/GenBank/DDBJ databases">
        <title>Draft genome sequence of Pseudomonas pachastrellae type strain CCUG 46540T from a deep sea.</title>
        <authorList>
            <person name="Gomila M."/>
            <person name="Mulet M."/>
            <person name="Lalucat J."/>
            <person name="Garcia-Valdes E."/>
        </authorList>
    </citation>
    <scope>NUCLEOTIDE SEQUENCE [LARGE SCALE GENOMIC DNA]</scope>
    <source>
        <strain evidence="1 2">CCUG 46540</strain>
    </source>
</reference>
<proteinExistence type="predicted"/>
<gene>
    <name evidence="1" type="ORF">BXT89_13955</name>
</gene>
<sequence length="359" mass="40237">MDGSQSLELGVSITGIHRMRANEDSGRSPIPSWRDDSEVHYVRWMGERGSPSGLSDLEIEVAKAIAAEWDAVAHKHPFSPEIYFYSMGNWLSPSRDYQLLKLLHVCSVLKLQGYGAMREHVLRCISESISDERPSTMIHQPWLLQALILHGSADGVASLEQLLISMTQKVVDKEKAHLVWLKANVFRKLYHLAFAKADFTCCLRVARDGHRLVDDVSGAAPNEVGLGEMQSNLLTCKHWKYLELRAAIEIASESDSARQSLLSVEAPATYFSDEHDYCIREVIDFDFGDECYVTPYGHSIIKGGDWMKTLSAILEAEGGFSSQQEIEVAQRIIAELVPLMEDLSDQENAFAAWSLSDFE</sequence>
<organism evidence="1 2">
    <name type="scientific">Halopseudomonas pachastrellae</name>
    <dbReference type="NCBI Taxonomy" id="254161"/>
    <lineage>
        <taxon>Bacteria</taxon>
        <taxon>Pseudomonadati</taxon>
        <taxon>Pseudomonadota</taxon>
        <taxon>Gammaproteobacteria</taxon>
        <taxon>Pseudomonadales</taxon>
        <taxon>Pseudomonadaceae</taxon>
        <taxon>Halopseudomonas</taxon>
    </lineage>
</organism>